<dbReference type="PANTHER" id="PTHR16320:SF24">
    <property type="entry name" value="PHOSPHODIESTERASE, PUTATIVE-RELATED"/>
    <property type="match status" value="1"/>
</dbReference>
<evidence type="ECO:0000256" key="7">
    <source>
        <dbReference type="ARBA" id="ARBA00022801"/>
    </source>
</evidence>
<dbReference type="Gene3D" id="3.60.10.10">
    <property type="entry name" value="Endonuclease/exonuclease/phosphatase"/>
    <property type="match status" value="1"/>
</dbReference>
<evidence type="ECO:0000256" key="1">
    <source>
        <dbReference type="ARBA" id="ARBA00004141"/>
    </source>
</evidence>
<dbReference type="SUPFAM" id="SSF56219">
    <property type="entry name" value="DNase I-like"/>
    <property type="match status" value="1"/>
</dbReference>
<gene>
    <name evidence="16" type="primary">ISC1</name>
    <name evidence="16" type="ORF">SLS53_003219</name>
</gene>
<keyword evidence="12 14" id="KW-0472">Membrane</keyword>
<comment type="pathway">
    <text evidence="2">Lipid metabolism; sphingolipid metabolism.</text>
</comment>
<comment type="similarity">
    <text evidence="4">Belongs to the neutral sphingomyelinase family.</text>
</comment>
<comment type="subcellular location">
    <subcellularLocation>
        <location evidence="1">Membrane</location>
        <topology evidence="1">Multi-pass membrane protein</topology>
    </subcellularLocation>
</comment>
<dbReference type="GO" id="GO:0006665">
    <property type="term" value="P:sphingolipid metabolic process"/>
    <property type="evidence" value="ECO:0007669"/>
    <property type="project" value="UniProtKB-KW"/>
</dbReference>
<comment type="caution">
    <text evidence="16">The sequence shown here is derived from an EMBL/GenBank/DDBJ whole genome shotgun (WGS) entry which is preliminary data.</text>
</comment>
<comment type="pathway">
    <text evidence="3">Sphingolipid metabolism.</text>
</comment>
<reference evidence="16 17" key="1">
    <citation type="journal article" date="2023" name="PLoS ONE">
        <title>Cytospora paraplurivora sp. nov. isolated from orchards with fruit tree decline syndrome in Ontario, Canada.</title>
        <authorList>
            <person name="Ilyukhin E."/>
            <person name="Nguyen H.D.T."/>
            <person name="Castle A.J."/>
            <person name="Ellouze W."/>
        </authorList>
    </citation>
    <scope>NUCLEOTIDE SEQUENCE [LARGE SCALE GENOMIC DNA]</scope>
    <source>
        <strain evidence="16 17">FDS-564</strain>
    </source>
</reference>
<feature type="transmembrane region" description="Helical" evidence="14">
    <location>
        <begin position="523"/>
        <end position="543"/>
    </location>
</feature>
<proteinExistence type="inferred from homology"/>
<protein>
    <submittedName>
        <fullName evidence="16">Phospholipase C type enzyme</fullName>
    </submittedName>
</protein>
<keyword evidence="6" id="KW-0479">Metal-binding</keyword>
<dbReference type="Proteomes" id="UP001320245">
    <property type="component" value="Unassembled WGS sequence"/>
</dbReference>
<feature type="compositionally biased region" description="Polar residues" evidence="13">
    <location>
        <begin position="441"/>
        <end position="457"/>
    </location>
</feature>
<name>A0AAN9UEQ2_9PEZI</name>
<dbReference type="Pfam" id="PF03372">
    <property type="entry name" value="Exo_endo_phos"/>
    <property type="match status" value="1"/>
</dbReference>
<dbReference type="InterPro" id="IPR005135">
    <property type="entry name" value="Endo/exonuclease/phosphatase"/>
</dbReference>
<keyword evidence="11" id="KW-0443">Lipid metabolism</keyword>
<feature type="domain" description="Endonuclease/exonuclease/phosphatase" evidence="15">
    <location>
        <begin position="20"/>
        <end position="351"/>
    </location>
</feature>
<evidence type="ECO:0000256" key="11">
    <source>
        <dbReference type="ARBA" id="ARBA00023098"/>
    </source>
</evidence>
<keyword evidence="17" id="KW-1185">Reference proteome</keyword>
<dbReference type="GO" id="GO:0004767">
    <property type="term" value="F:sphingomyelin phosphodiesterase activity"/>
    <property type="evidence" value="ECO:0007669"/>
    <property type="project" value="InterPro"/>
</dbReference>
<dbReference type="GO" id="GO:0046872">
    <property type="term" value="F:metal ion binding"/>
    <property type="evidence" value="ECO:0007669"/>
    <property type="project" value="UniProtKB-KW"/>
</dbReference>
<evidence type="ECO:0000313" key="16">
    <source>
        <dbReference type="EMBL" id="KAK7744985.1"/>
    </source>
</evidence>
<feature type="transmembrane region" description="Helical" evidence="14">
    <location>
        <begin position="563"/>
        <end position="584"/>
    </location>
</feature>
<evidence type="ECO:0000256" key="6">
    <source>
        <dbReference type="ARBA" id="ARBA00022723"/>
    </source>
</evidence>
<evidence type="ECO:0000259" key="15">
    <source>
        <dbReference type="Pfam" id="PF03372"/>
    </source>
</evidence>
<dbReference type="FunFam" id="3.60.10.10:FF:000059">
    <property type="entry name" value="Inositol phosphosphingolipids phospholipase C"/>
    <property type="match status" value="1"/>
</dbReference>
<sequence length="622" mass="66777">MDNPPPPPPPPPPSQINITTLNCWGLKFNISKLRQPRLRQIAHLLTTQSPTPDIVCLQEIWAHADYLAVRHATRAALPHGKFYFSGAFGGGLAILSRWPIEESSMVPYVLGGRPTAFWRGDWYVGKGVACARVRIGGGGGGGGGGEGGGEGDGGGGEVIEVFNTHTHAPYSSDRGDTYRVHREAEAWQLAKLLRGAAERGHLVVVAGDFNMTPLSVAHRVVTGGGAPVRDVWRVLHPDSSLGAAEDEVERARGRGVPSAELNVLVNGVTSNSVFNTWRWSKAEQKRLGGGGPAIEVDPGAADPKGKRLDYIFANTAARDLGGGVVGGWVVRDARVGMMQRHPELGCSLSDHFSVEATLVFHTVATTTTNSGVQDALPRLKWPLPPGAQSSLSAFRNSTVPATLHTTTTTTDDSVYDNNSTKREDEGDAPEATSPAGGAFLQLQTSTPSSNRTSFSQDQDQDRGDNNPHHLRSAAAIDPDTQLLSSLPITHQPSSQLTISDYDILLFSLSGYQAREARQTRYRALHFLAWVVVTIGCYAAVWFIPTHSESLTAAQNHATNFVLLLLGSLGLAAGCLDGLMALLFFRGSEERALREYEWELRNRRSLVAGEASGATEEHIGASK</sequence>
<evidence type="ECO:0000256" key="12">
    <source>
        <dbReference type="ARBA" id="ARBA00023136"/>
    </source>
</evidence>
<dbReference type="GO" id="GO:0016020">
    <property type="term" value="C:membrane"/>
    <property type="evidence" value="ECO:0007669"/>
    <property type="project" value="UniProtKB-SubCell"/>
</dbReference>
<evidence type="ECO:0000256" key="14">
    <source>
        <dbReference type="SAM" id="Phobius"/>
    </source>
</evidence>
<evidence type="ECO:0000256" key="9">
    <source>
        <dbReference type="ARBA" id="ARBA00022919"/>
    </source>
</evidence>
<keyword evidence="5 14" id="KW-0812">Transmembrane</keyword>
<keyword evidence="7" id="KW-0378">Hydrolase</keyword>
<accession>A0AAN9UEQ2</accession>
<keyword evidence="9" id="KW-0746">Sphingolipid metabolism</keyword>
<dbReference type="AlphaFoldDB" id="A0AAN9UEQ2"/>
<dbReference type="EMBL" id="JAJSPL020000009">
    <property type="protein sequence ID" value="KAK7744985.1"/>
    <property type="molecule type" value="Genomic_DNA"/>
</dbReference>
<dbReference type="InterPro" id="IPR038772">
    <property type="entry name" value="Sph/SMPD2-like"/>
</dbReference>
<evidence type="ECO:0000256" key="4">
    <source>
        <dbReference type="ARBA" id="ARBA00006335"/>
    </source>
</evidence>
<evidence type="ECO:0000256" key="3">
    <source>
        <dbReference type="ARBA" id="ARBA00004991"/>
    </source>
</evidence>
<dbReference type="InterPro" id="IPR036691">
    <property type="entry name" value="Endo/exonu/phosph_ase_sf"/>
</dbReference>
<evidence type="ECO:0000256" key="10">
    <source>
        <dbReference type="ARBA" id="ARBA00022989"/>
    </source>
</evidence>
<keyword evidence="10 14" id="KW-1133">Transmembrane helix</keyword>
<evidence type="ECO:0000256" key="13">
    <source>
        <dbReference type="SAM" id="MobiDB-lite"/>
    </source>
</evidence>
<evidence type="ECO:0000256" key="5">
    <source>
        <dbReference type="ARBA" id="ARBA00022692"/>
    </source>
</evidence>
<feature type="region of interest" description="Disordered" evidence="13">
    <location>
        <begin position="402"/>
        <end position="471"/>
    </location>
</feature>
<evidence type="ECO:0000256" key="2">
    <source>
        <dbReference type="ARBA" id="ARBA00004760"/>
    </source>
</evidence>
<evidence type="ECO:0000256" key="8">
    <source>
        <dbReference type="ARBA" id="ARBA00022842"/>
    </source>
</evidence>
<keyword evidence="8" id="KW-0460">Magnesium</keyword>
<dbReference type="PANTHER" id="PTHR16320">
    <property type="entry name" value="SPHINGOMYELINASE FAMILY MEMBER"/>
    <property type="match status" value="1"/>
</dbReference>
<evidence type="ECO:0000313" key="17">
    <source>
        <dbReference type="Proteomes" id="UP001320245"/>
    </source>
</evidence>
<organism evidence="16 17">
    <name type="scientific">Cytospora paraplurivora</name>
    <dbReference type="NCBI Taxonomy" id="2898453"/>
    <lineage>
        <taxon>Eukaryota</taxon>
        <taxon>Fungi</taxon>
        <taxon>Dikarya</taxon>
        <taxon>Ascomycota</taxon>
        <taxon>Pezizomycotina</taxon>
        <taxon>Sordariomycetes</taxon>
        <taxon>Sordariomycetidae</taxon>
        <taxon>Diaporthales</taxon>
        <taxon>Cytosporaceae</taxon>
        <taxon>Cytospora</taxon>
    </lineage>
</organism>